<dbReference type="Proteomes" id="UP001336314">
    <property type="component" value="Unassembled WGS sequence"/>
</dbReference>
<keyword evidence="3" id="KW-0520">NAD</keyword>
<name>A0ABU7J9V9_9GAMM</name>
<dbReference type="SUPFAM" id="SSF52283">
    <property type="entry name" value="Formate/glycerate dehydrogenase catalytic domain-like"/>
    <property type="match status" value="1"/>
</dbReference>
<evidence type="ECO:0000256" key="3">
    <source>
        <dbReference type="ARBA" id="ARBA00023027"/>
    </source>
</evidence>
<feature type="domain" description="D-isomer specific 2-hydroxyacid dehydrogenase catalytic" evidence="5">
    <location>
        <begin position="16"/>
        <end position="312"/>
    </location>
</feature>
<dbReference type="InterPro" id="IPR006140">
    <property type="entry name" value="D-isomer_DH_NAD-bd"/>
</dbReference>
<dbReference type="Gene3D" id="3.40.50.720">
    <property type="entry name" value="NAD(P)-binding Rossmann-like Domain"/>
    <property type="match status" value="2"/>
</dbReference>
<dbReference type="InterPro" id="IPR050418">
    <property type="entry name" value="D-iso_2-hydroxyacid_DH_PdxB"/>
</dbReference>
<evidence type="ECO:0000256" key="4">
    <source>
        <dbReference type="RuleBase" id="RU003719"/>
    </source>
</evidence>
<dbReference type="Pfam" id="PF02826">
    <property type="entry name" value="2-Hacid_dh_C"/>
    <property type="match status" value="1"/>
</dbReference>
<dbReference type="EMBL" id="JAUHLI010000016">
    <property type="protein sequence ID" value="MEE2002767.1"/>
    <property type="molecule type" value="Genomic_DNA"/>
</dbReference>
<organism evidence="7 8">
    <name type="scientific">Alkalimonas cellulosilytica</name>
    <dbReference type="NCBI Taxonomy" id="3058395"/>
    <lineage>
        <taxon>Bacteria</taxon>
        <taxon>Pseudomonadati</taxon>
        <taxon>Pseudomonadota</taxon>
        <taxon>Gammaproteobacteria</taxon>
        <taxon>Alkalimonas</taxon>
    </lineage>
</organism>
<reference evidence="7 8" key="1">
    <citation type="submission" date="2023-07" db="EMBL/GenBank/DDBJ databases">
        <title>Alkalimonas sp., MEB108 novel, alkaliphilic bacterium isolated from Lonar Lake, India.</title>
        <authorList>
            <person name="Joshi A."/>
            <person name="Thite S."/>
        </authorList>
    </citation>
    <scope>NUCLEOTIDE SEQUENCE [LARGE SCALE GENOMIC DNA]</scope>
    <source>
        <strain evidence="7 8">MEB108</strain>
    </source>
</reference>
<evidence type="ECO:0000313" key="7">
    <source>
        <dbReference type="EMBL" id="MEE2002767.1"/>
    </source>
</evidence>
<evidence type="ECO:0000313" key="8">
    <source>
        <dbReference type="Proteomes" id="UP001336314"/>
    </source>
</evidence>
<gene>
    <name evidence="7" type="ORF">QWY20_15005</name>
</gene>
<dbReference type="PROSITE" id="PS00671">
    <property type="entry name" value="D_2_HYDROXYACID_DH_3"/>
    <property type="match status" value="1"/>
</dbReference>
<feature type="domain" description="D-isomer specific 2-hydroxyacid dehydrogenase NAD-binding" evidence="6">
    <location>
        <begin position="108"/>
        <end position="287"/>
    </location>
</feature>
<dbReference type="InterPro" id="IPR029753">
    <property type="entry name" value="D-isomer_DH_CS"/>
</dbReference>
<keyword evidence="8" id="KW-1185">Reference proteome</keyword>
<evidence type="ECO:0000259" key="5">
    <source>
        <dbReference type="Pfam" id="PF00389"/>
    </source>
</evidence>
<dbReference type="PROSITE" id="PS00670">
    <property type="entry name" value="D_2_HYDROXYACID_DH_2"/>
    <property type="match status" value="1"/>
</dbReference>
<comment type="caution">
    <text evidence="7">The sequence shown here is derived from an EMBL/GenBank/DDBJ whole genome shotgun (WGS) entry which is preliminary data.</text>
</comment>
<dbReference type="InterPro" id="IPR006139">
    <property type="entry name" value="D-isomer_2_OHA_DH_cat_dom"/>
</dbReference>
<dbReference type="CDD" id="cd12162">
    <property type="entry name" value="2-Hacid_dh_4"/>
    <property type="match status" value="1"/>
</dbReference>
<dbReference type="SUPFAM" id="SSF51735">
    <property type="entry name" value="NAD(P)-binding Rossmann-fold domains"/>
    <property type="match status" value="1"/>
</dbReference>
<accession>A0ABU7J9V9</accession>
<keyword evidence="2 4" id="KW-0560">Oxidoreductase</keyword>
<dbReference type="PANTHER" id="PTHR43761">
    <property type="entry name" value="D-ISOMER SPECIFIC 2-HYDROXYACID DEHYDROGENASE FAMILY PROTEIN (AFU_ORTHOLOGUE AFUA_1G13630)"/>
    <property type="match status" value="1"/>
</dbReference>
<evidence type="ECO:0000256" key="1">
    <source>
        <dbReference type="ARBA" id="ARBA00005854"/>
    </source>
</evidence>
<evidence type="ECO:0000256" key="2">
    <source>
        <dbReference type="ARBA" id="ARBA00023002"/>
    </source>
</evidence>
<protein>
    <submittedName>
        <fullName evidence="7">D-2-hydroxyacid dehydrogenase</fullName>
    </submittedName>
</protein>
<proteinExistence type="inferred from homology"/>
<dbReference type="PANTHER" id="PTHR43761:SF1">
    <property type="entry name" value="D-ISOMER SPECIFIC 2-HYDROXYACID DEHYDROGENASE CATALYTIC DOMAIN-CONTAINING PROTEIN-RELATED"/>
    <property type="match status" value="1"/>
</dbReference>
<dbReference type="InterPro" id="IPR036291">
    <property type="entry name" value="NAD(P)-bd_dom_sf"/>
</dbReference>
<sequence length="314" mass="33780">MTNNAAYLDAGSVGDADLSPLQQLPLQLTLYPNTGPNQVLTRLHGCQIAIVNKVVLDSAVLRQLPELRYIAVTATGTNNIDLAAATAADIKVQNVDNYTSASVAQHVFALLLHFTNQCTAHHQSVQQGSWSKSAHFCLLEQPMQELAGQTMTIVGYGALGQATAQLARAFGMQICIAERPDAASCRPGRTPFRQALEQADVLSLHCPLTADNHHLIGAEQLAWLKPTAILINTARGGLIEPAALLSALQRNKLYAAALDVLEQEPPASTHPLLQESHSRLLITPHVAWATRAARNRLIASTASQLSHWLKNQAG</sequence>
<dbReference type="Pfam" id="PF00389">
    <property type="entry name" value="2-Hacid_dh"/>
    <property type="match status" value="1"/>
</dbReference>
<dbReference type="RefSeq" id="WP_330129812.1">
    <property type="nucleotide sequence ID" value="NZ_JAUHLI010000016.1"/>
</dbReference>
<evidence type="ECO:0000259" key="6">
    <source>
        <dbReference type="Pfam" id="PF02826"/>
    </source>
</evidence>
<comment type="similarity">
    <text evidence="1 4">Belongs to the D-isomer specific 2-hydroxyacid dehydrogenase family.</text>
</comment>